<dbReference type="Proteomes" id="UP000789920">
    <property type="component" value="Unassembled WGS sequence"/>
</dbReference>
<protein>
    <submittedName>
        <fullName evidence="1">16657_t:CDS:1</fullName>
    </submittedName>
</protein>
<proteinExistence type="predicted"/>
<gene>
    <name evidence="1" type="ORF">RPERSI_LOCUS19266</name>
</gene>
<feature type="non-terminal residue" evidence="1">
    <location>
        <position position="215"/>
    </location>
</feature>
<name>A0ACA9RH26_9GLOM</name>
<evidence type="ECO:0000313" key="2">
    <source>
        <dbReference type="Proteomes" id="UP000789920"/>
    </source>
</evidence>
<sequence length="215" mass="23840">MVIVETSVSNPKTFTSDQNDVAPIINIPLPPSNGVKGNPLFIENACNLTKNPINNKRIAIIQDGNLCNIQEQIKNVENISTGVLLYSNDNNGTIPSNRLSADINSISIPAFYVSQTVIDYIRSLDSNNSHVFIALYPIQRNITTTLQITFIAILFTFLIAFGISRKRRRVQFETTPIAMTNLANPAFLEKEVVEGFLVKKFSVGATKKQCHITVE</sequence>
<organism evidence="1 2">
    <name type="scientific">Racocetra persica</name>
    <dbReference type="NCBI Taxonomy" id="160502"/>
    <lineage>
        <taxon>Eukaryota</taxon>
        <taxon>Fungi</taxon>
        <taxon>Fungi incertae sedis</taxon>
        <taxon>Mucoromycota</taxon>
        <taxon>Glomeromycotina</taxon>
        <taxon>Glomeromycetes</taxon>
        <taxon>Diversisporales</taxon>
        <taxon>Gigasporaceae</taxon>
        <taxon>Racocetra</taxon>
    </lineage>
</organism>
<evidence type="ECO:0000313" key="1">
    <source>
        <dbReference type="EMBL" id="CAG8791654.1"/>
    </source>
</evidence>
<accession>A0ACA9RH26</accession>
<reference evidence="1" key="1">
    <citation type="submission" date="2021-06" db="EMBL/GenBank/DDBJ databases">
        <authorList>
            <person name="Kallberg Y."/>
            <person name="Tangrot J."/>
            <person name="Rosling A."/>
        </authorList>
    </citation>
    <scope>NUCLEOTIDE SEQUENCE</scope>
    <source>
        <strain evidence="1">MA461A</strain>
    </source>
</reference>
<keyword evidence="2" id="KW-1185">Reference proteome</keyword>
<dbReference type="EMBL" id="CAJVQC010052507">
    <property type="protein sequence ID" value="CAG8791654.1"/>
    <property type="molecule type" value="Genomic_DNA"/>
</dbReference>
<comment type="caution">
    <text evidence="1">The sequence shown here is derived from an EMBL/GenBank/DDBJ whole genome shotgun (WGS) entry which is preliminary data.</text>
</comment>